<sequence>MSNTTKIQHIENEQGGKFFVYYDNQEAGFIQYEWLPNGNFKANGTLVYDDFRDKKLGKPLFDALMNFAREKNVKIYPTCPFVVLSMKRDASTHDLWADDYKAENGL</sequence>
<proteinExistence type="predicted"/>
<accession>A0ABV2LWR5</accession>
<dbReference type="SUPFAM" id="SSF55729">
    <property type="entry name" value="Acyl-CoA N-acyltransferases (Nat)"/>
    <property type="match status" value="1"/>
</dbReference>
<evidence type="ECO:0000313" key="3">
    <source>
        <dbReference type="Proteomes" id="UP001549146"/>
    </source>
</evidence>
<comment type="caution">
    <text evidence="2">The sequence shown here is derived from an EMBL/GenBank/DDBJ whole genome shotgun (WGS) entry which is preliminary data.</text>
</comment>
<organism evidence="2 3">
    <name type="scientific">Moheibacter stercoris</name>
    <dbReference type="NCBI Taxonomy" id="1628251"/>
    <lineage>
        <taxon>Bacteria</taxon>
        <taxon>Pseudomonadati</taxon>
        <taxon>Bacteroidota</taxon>
        <taxon>Flavobacteriia</taxon>
        <taxon>Flavobacteriales</taxon>
        <taxon>Weeksellaceae</taxon>
        <taxon>Moheibacter</taxon>
    </lineage>
</organism>
<dbReference type="RefSeq" id="WP_354510747.1">
    <property type="nucleotide sequence ID" value="NZ_JBEPMO010000026.1"/>
</dbReference>
<protein>
    <submittedName>
        <fullName evidence="2">GNAT family acetyltransferase</fullName>
    </submittedName>
</protein>
<dbReference type="InterPro" id="IPR031165">
    <property type="entry name" value="GNAT_YJDJ"/>
</dbReference>
<name>A0ABV2LWR5_9FLAO</name>
<dbReference type="Proteomes" id="UP001549146">
    <property type="component" value="Unassembled WGS sequence"/>
</dbReference>
<dbReference type="Gene3D" id="3.40.630.30">
    <property type="match status" value="1"/>
</dbReference>
<keyword evidence="3" id="KW-1185">Reference proteome</keyword>
<evidence type="ECO:0000259" key="1">
    <source>
        <dbReference type="PROSITE" id="PS51729"/>
    </source>
</evidence>
<gene>
    <name evidence="2" type="ORF">ABID46_002595</name>
</gene>
<dbReference type="InterPro" id="IPR016181">
    <property type="entry name" value="Acyl_CoA_acyltransferase"/>
</dbReference>
<dbReference type="PROSITE" id="PS51729">
    <property type="entry name" value="GNAT_YJDJ"/>
    <property type="match status" value="1"/>
</dbReference>
<reference evidence="2 3" key="1">
    <citation type="submission" date="2024-06" db="EMBL/GenBank/DDBJ databases">
        <title>Genomic Encyclopedia of Type Strains, Phase IV (KMG-IV): sequencing the most valuable type-strain genomes for metagenomic binning, comparative biology and taxonomic classification.</title>
        <authorList>
            <person name="Goeker M."/>
        </authorList>
    </citation>
    <scope>NUCLEOTIDE SEQUENCE [LARGE SCALE GENOMIC DNA]</scope>
    <source>
        <strain evidence="2 3">DSM 29388</strain>
    </source>
</reference>
<dbReference type="CDD" id="cd04301">
    <property type="entry name" value="NAT_SF"/>
    <property type="match status" value="1"/>
</dbReference>
<dbReference type="Pfam" id="PF14542">
    <property type="entry name" value="Acetyltransf_CG"/>
    <property type="match status" value="1"/>
</dbReference>
<feature type="domain" description="N-acetyltransferase" evidence="1">
    <location>
        <begin position="10"/>
        <end position="97"/>
    </location>
</feature>
<evidence type="ECO:0000313" key="2">
    <source>
        <dbReference type="EMBL" id="MET3733003.1"/>
    </source>
</evidence>
<dbReference type="EMBL" id="JBEPMO010000026">
    <property type="protein sequence ID" value="MET3733003.1"/>
    <property type="molecule type" value="Genomic_DNA"/>
</dbReference>